<dbReference type="Gene3D" id="1.25.10.10">
    <property type="entry name" value="Leucine-rich Repeat Variant"/>
    <property type="match status" value="1"/>
</dbReference>
<sequence length="952" mass="97655">MLTTNSLKQDLQHTNQYINSLALGALTNGSPIEVVRSLIPEVEGLLRCSNPFIRKKAALAAAASVRRIGAEAAAALLPTLPLLCNDKSHGVLLGACALIFAMYDTQQQHVLQQQQLQQLLPPLAKALRACSSPTHPQTAEYDIAGIVDPLLQARLLRAIALLAQEDIGLTAGITELLAHIATNTDASKNAGNSVLFECVRSILALQTDQGLRVLAVNILSRFLSSREPNLKYVAIDLLQQLLRQNPAAVSRHRDTLLECLKDADSSIRRRSLEVLLAVLSVENICTLGRELLSFLFVCEKELKPFAADRLAAAAAMHAPNRRWQFDATVKLLSLAGNHVEASVGFKLLQLISRSAELQPYAVHKLFFCLRDGSANNPVLAKTALYCVGEFGEMLVAEDKSHLLVKQQQQQQQLLLQQQQQQQQPQDPAAAALALTATDVVDTLQQICIGVKGGHLKGTKNAATTSAAAAAAAAAAANGSSGVAECLVTCLAKLAVKLPEQRDRLVQLLQPFTSSSNLEVQQRSTEYAALLQSDEWQPEDLAAIFARMPVQQQQQQQQQQQEKPIGEVYFDLADLPPEPESAAAADISSSGVSTAPQQQQTANGTTGAHLLELDDLLGLSASPSAAQPAAAAAPSSSSSSSNGGGGLDLLADLLAGASVSSPTGNHNAAAAAAPAAAAAAPAATAAAGAPTASADPFAGLIDLANPLSAAAAPAPAAPAAPAATAANTSPTGMIGQVEPLSSLLESSIRPLSPSAAAVAAAPAATVGAAAAGDVSSSPLAVALSSTAMSPPSPAAAAAGAAGGAAGGAADGPAVATVGPGGVAAVQVLNEEGLVIMLECCAAGIGACEVVATFAAAAAAGSTPLQQFRFEAAVPKYLQLQLEPPSATEVTPGGPPVRQRLRITSAPAAAAAAAGTSQQDKPLLLKCRVTYIKDSQIVQKSTKVASFPSSMLGS</sequence>
<evidence type="ECO:0000256" key="10">
    <source>
        <dbReference type="SAM" id="MobiDB-lite"/>
    </source>
</evidence>
<dbReference type="PANTHER" id="PTHR22780">
    <property type="entry name" value="ADAPTIN, ALPHA/GAMMA/EPSILON"/>
    <property type="match status" value="1"/>
</dbReference>
<dbReference type="PIRSF" id="PIRSF037094">
    <property type="entry name" value="AP1_complex_gamma"/>
    <property type="match status" value="1"/>
</dbReference>
<dbReference type="InterPro" id="IPR008152">
    <property type="entry name" value="Clathrin_a/b/g-adaptin_app_Ig"/>
</dbReference>
<dbReference type="VEuPathDB" id="ToxoDB:EAH_00033480"/>
<dbReference type="InterPro" id="IPR017107">
    <property type="entry name" value="AP1_complex_gsu"/>
</dbReference>
<dbReference type="GO" id="GO:0006886">
    <property type="term" value="P:intracellular protein transport"/>
    <property type="evidence" value="ECO:0007669"/>
    <property type="project" value="UniProtKB-UniRule"/>
</dbReference>
<evidence type="ECO:0000256" key="4">
    <source>
        <dbReference type="ARBA" id="ARBA00022448"/>
    </source>
</evidence>
<evidence type="ECO:0000259" key="11">
    <source>
        <dbReference type="PROSITE" id="PS50180"/>
    </source>
</evidence>
<evidence type="ECO:0000256" key="6">
    <source>
        <dbReference type="ARBA" id="ARBA00023034"/>
    </source>
</evidence>
<evidence type="ECO:0000256" key="7">
    <source>
        <dbReference type="ARBA" id="ARBA00023136"/>
    </source>
</evidence>
<dbReference type="GO" id="GO:0030121">
    <property type="term" value="C:AP-1 adaptor complex"/>
    <property type="evidence" value="ECO:0007669"/>
    <property type="project" value="InterPro"/>
</dbReference>
<feature type="compositionally biased region" description="Low complexity" evidence="10">
    <location>
        <begin position="593"/>
        <end position="602"/>
    </location>
</feature>
<dbReference type="Gene3D" id="2.60.40.1230">
    <property type="match status" value="1"/>
</dbReference>
<keyword evidence="5 9" id="KW-0653">Protein transport</keyword>
<proteinExistence type="inferred from homology"/>
<dbReference type="InterPro" id="IPR013041">
    <property type="entry name" value="Clathrin_app_Ig-like_sf"/>
</dbReference>
<reference evidence="12" key="1">
    <citation type="submission" date="2013-10" db="EMBL/GenBank/DDBJ databases">
        <title>Genomic analysis of the causative agents of coccidiosis in chickens.</title>
        <authorList>
            <person name="Reid A.J."/>
            <person name="Blake D."/>
            <person name="Billington K."/>
            <person name="Browne H."/>
            <person name="Dunn M."/>
            <person name="Hung S."/>
            <person name="Kawahara F."/>
            <person name="Miranda-Saavedra D."/>
            <person name="Mourier T."/>
            <person name="Nagra H."/>
            <person name="Otto T.D."/>
            <person name="Rawlings N."/>
            <person name="Sanchez A."/>
            <person name="Sanders M."/>
            <person name="Subramaniam C."/>
            <person name="Tay Y."/>
            <person name="Dear P."/>
            <person name="Doerig C."/>
            <person name="Gruber A."/>
            <person name="Parkinson J."/>
            <person name="Shirley M."/>
            <person name="Wan K.L."/>
            <person name="Berriman M."/>
            <person name="Tomley F."/>
            <person name="Pain A."/>
        </authorList>
    </citation>
    <scope>NUCLEOTIDE SEQUENCE</scope>
    <source>
        <strain evidence="12">Houghton</strain>
    </source>
</reference>
<dbReference type="Pfam" id="PF02883">
    <property type="entry name" value="Alpha_adaptinC2"/>
    <property type="match status" value="1"/>
</dbReference>
<organism evidence="12 13">
    <name type="scientific">Eimeria acervulina</name>
    <name type="common">Coccidian parasite</name>
    <dbReference type="NCBI Taxonomy" id="5801"/>
    <lineage>
        <taxon>Eukaryota</taxon>
        <taxon>Sar</taxon>
        <taxon>Alveolata</taxon>
        <taxon>Apicomplexa</taxon>
        <taxon>Conoidasida</taxon>
        <taxon>Coccidia</taxon>
        <taxon>Eucoccidiorida</taxon>
        <taxon>Eimeriorina</taxon>
        <taxon>Eimeriidae</taxon>
        <taxon>Eimeria</taxon>
    </lineage>
</organism>
<evidence type="ECO:0000256" key="9">
    <source>
        <dbReference type="PIRNR" id="PIRNR037094"/>
    </source>
</evidence>
<feature type="region of interest" description="Disordered" evidence="10">
    <location>
        <begin position="578"/>
        <end position="602"/>
    </location>
</feature>
<feature type="domain" description="GAE" evidence="11">
    <location>
        <begin position="819"/>
        <end position="946"/>
    </location>
</feature>
<dbReference type="SUPFAM" id="SSF48371">
    <property type="entry name" value="ARM repeat"/>
    <property type="match status" value="1"/>
</dbReference>
<comment type="similarity">
    <text evidence="3 9">Belongs to the adaptor complexes large subunit family.</text>
</comment>
<dbReference type="OrthoDB" id="28053at2759"/>
<evidence type="ECO:0000256" key="5">
    <source>
        <dbReference type="ARBA" id="ARBA00022927"/>
    </source>
</evidence>
<keyword evidence="13" id="KW-1185">Reference proteome</keyword>
<dbReference type="InterPro" id="IPR050840">
    <property type="entry name" value="Adaptor_Complx_Large_Subunit"/>
</dbReference>
<dbReference type="GO" id="GO:0016192">
    <property type="term" value="P:vesicle-mediated transport"/>
    <property type="evidence" value="ECO:0007669"/>
    <property type="project" value="InterPro"/>
</dbReference>
<evidence type="ECO:0000256" key="3">
    <source>
        <dbReference type="ARBA" id="ARBA00006613"/>
    </source>
</evidence>
<dbReference type="SUPFAM" id="SSF49348">
    <property type="entry name" value="Clathrin adaptor appendage domain"/>
    <property type="match status" value="1"/>
</dbReference>
<reference evidence="12" key="2">
    <citation type="submission" date="2013-10" db="EMBL/GenBank/DDBJ databases">
        <authorList>
            <person name="Aslett M."/>
        </authorList>
    </citation>
    <scope>NUCLEOTIDE SEQUENCE</scope>
    <source>
        <strain evidence="12">Houghton</strain>
    </source>
</reference>
<accession>U6GGL6</accession>
<dbReference type="InterPro" id="IPR016024">
    <property type="entry name" value="ARM-type_fold"/>
</dbReference>
<keyword evidence="7 9" id="KW-0472">Membrane</keyword>
<dbReference type="InterPro" id="IPR008153">
    <property type="entry name" value="GAE_dom"/>
</dbReference>
<protein>
    <recommendedName>
        <fullName evidence="9">AP-1 complex subunit gamma</fullName>
    </recommendedName>
</protein>
<dbReference type="AlphaFoldDB" id="U6GGL6"/>
<dbReference type="GeneID" id="25271418"/>
<comment type="subcellular location">
    <subcellularLocation>
        <location evidence="1">Cytoplasmic vesicle membrane</location>
    </subcellularLocation>
    <subcellularLocation>
        <location evidence="2">Golgi apparatus</location>
    </subcellularLocation>
</comment>
<dbReference type="PROSITE" id="PS50180">
    <property type="entry name" value="GAE"/>
    <property type="match status" value="1"/>
</dbReference>
<evidence type="ECO:0000313" key="12">
    <source>
        <dbReference type="EMBL" id="CDI78433.1"/>
    </source>
</evidence>
<evidence type="ECO:0000256" key="8">
    <source>
        <dbReference type="ARBA" id="ARBA00023329"/>
    </source>
</evidence>
<dbReference type="OMA" id="REPNTKK"/>
<dbReference type="InterPro" id="IPR002553">
    <property type="entry name" value="Clathrin/coatomer_adapt-like_N"/>
</dbReference>
<keyword evidence="6 9" id="KW-0333">Golgi apparatus</keyword>
<keyword evidence="4 9" id="KW-0813">Transport</keyword>
<dbReference type="SMART" id="SM00809">
    <property type="entry name" value="Alpha_adaptinC2"/>
    <property type="match status" value="1"/>
</dbReference>
<keyword evidence="8 9" id="KW-0968">Cytoplasmic vesicle</keyword>
<dbReference type="Pfam" id="PF01602">
    <property type="entry name" value="Adaptin_N"/>
    <property type="match status" value="1"/>
</dbReference>
<dbReference type="RefSeq" id="XP_013251338.1">
    <property type="nucleotide sequence ID" value="XM_013395884.1"/>
</dbReference>
<gene>
    <name evidence="12" type="ORF">EAH_00033480</name>
</gene>
<dbReference type="EMBL" id="HG670869">
    <property type="protein sequence ID" value="CDI78433.1"/>
    <property type="molecule type" value="Genomic_DNA"/>
</dbReference>
<evidence type="ECO:0000256" key="1">
    <source>
        <dbReference type="ARBA" id="ARBA00004156"/>
    </source>
</evidence>
<dbReference type="InterPro" id="IPR011989">
    <property type="entry name" value="ARM-like"/>
</dbReference>
<dbReference type="Proteomes" id="UP000018050">
    <property type="component" value="Unassembled WGS sequence"/>
</dbReference>
<evidence type="ECO:0000313" key="13">
    <source>
        <dbReference type="Proteomes" id="UP000018050"/>
    </source>
</evidence>
<evidence type="ECO:0000256" key="2">
    <source>
        <dbReference type="ARBA" id="ARBA00004555"/>
    </source>
</evidence>
<name>U6GGL6_EIMAC</name>